<gene>
    <name evidence="1" type="ORF">K470DRAFT_285329</name>
</gene>
<dbReference type="Proteomes" id="UP000799421">
    <property type="component" value="Unassembled WGS sequence"/>
</dbReference>
<dbReference type="EMBL" id="MU005971">
    <property type="protein sequence ID" value="KAF2861615.1"/>
    <property type="molecule type" value="Genomic_DNA"/>
</dbReference>
<organism evidence="1 2">
    <name type="scientific">Piedraia hortae CBS 480.64</name>
    <dbReference type="NCBI Taxonomy" id="1314780"/>
    <lineage>
        <taxon>Eukaryota</taxon>
        <taxon>Fungi</taxon>
        <taxon>Dikarya</taxon>
        <taxon>Ascomycota</taxon>
        <taxon>Pezizomycotina</taxon>
        <taxon>Dothideomycetes</taxon>
        <taxon>Dothideomycetidae</taxon>
        <taxon>Capnodiales</taxon>
        <taxon>Piedraiaceae</taxon>
        <taxon>Piedraia</taxon>
    </lineage>
</organism>
<reference evidence="1" key="1">
    <citation type="journal article" date="2020" name="Stud. Mycol.">
        <title>101 Dothideomycetes genomes: a test case for predicting lifestyles and emergence of pathogens.</title>
        <authorList>
            <person name="Haridas S."/>
            <person name="Albert R."/>
            <person name="Binder M."/>
            <person name="Bloem J."/>
            <person name="Labutti K."/>
            <person name="Salamov A."/>
            <person name="Andreopoulos B."/>
            <person name="Baker S."/>
            <person name="Barry K."/>
            <person name="Bills G."/>
            <person name="Bluhm B."/>
            <person name="Cannon C."/>
            <person name="Castanera R."/>
            <person name="Culley D."/>
            <person name="Daum C."/>
            <person name="Ezra D."/>
            <person name="Gonzalez J."/>
            <person name="Henrissat B."/>
            <person name="Kuo A."/>
            <person name="Liang C."/>
            <person name="Lipzen A."/>
            <person name="Lutzoni F."/>
            <person name="Magnuson J."/>
            <person name="Mondo S."/>
            <person name="Nolan M."/>
            <person name="Ohm R."/>
            <person name="Pangilinan J."/>
            <person name="Park H.-J."/>
            <person name="Ramirez L."/>
            <person name="Alfaro M."/>
            <person name="Sun H."/>
            <person name="Tritt A."/>
            <person name="Yoshinaga Y."/>
            <person name="Zwiers L.-H."/>
            <person name="Turgeon B."/>
            <person name="Goodwin S."/>
            <person name="Spatafora J."/>
            <person name="Crous P."/>
            <person name="Grigoriev I."/>
        </authorList>
    </citation>
    <scope>NUCLEOTIDE SEQUENCE</scope>
    <source>
        <strain evidence="1">CBS 480.64</strain>
    </source>
</reference>
<sequence>MARMLIGAPGTSRPAATPVGFADQATISEYDDDVNDMINSGLYTRGWTLIGTESPPNNGDEWFDMKFMQLQADNGYDIAKAKRPLRLRVTEDVTSELIPLSLDVLGKYYDYLTECIDPYVRGVMLVCTCQPAVKSPVFDVPNCVLVRPKTNRYDHTFFTTVDTEAYTAVLFVPIIVTDALMDSLHSIGVRVMPTYQDTWSYSSVRISLSRHLRGWRRDATAAVFAERLNCDAVATATFTVSVVLEPLQSARGKHTSRCSGNSACAFNCTTSLKRIADTVDNCTHVNIRNDQFAAIDALVDGITVPYVNTADMYSLSPKVFNSCKKEHLSVLATMMLLMSSYRGITNVIIFIEYSNYAVDIVESIDNIRDSMTGITCVVVPIGDDGKEYLVRVSSINGPFTVNRGSIRCMELAVSLQYKRTNMWVNGTGVIYGVPTLIGSEGTRLAPLMYQRPRTDNLVAVNFGPPRIGTSIDIDTVSMSINTLVSEIMNAISKYKKCYFCSVMHVVHRRVCVNCHDVNDTINVECGEQLSAKNTMCDERVVKLCYERCYAYLDEIGVTRNTTHHITGPLCRYILGIPRSMPIRHIILGERPYGNRILPYVASAMSYDPLLTNVTPSVHYIARDIHNHTDMDYNTARDWFQESWKYLRQGVLVMNICAYTPFIDPLSDRERVATEQFLVDIVRVSVIIAGKKVHICAMGNPAQHSHIIYLFHVRSVDAYAGGDMASFFRSSKNRSNRTQSQLLSLSLRYKHTTNDNSEDVYTCTYGVQLPQASIDLLTPLVTGLTNGVVSYNQS</sequence>
<dbReference type="OrthoDB" id="10676545at2759"/>
<evidence type="ECO:0000313" key="2">
    <source>
        <dbReference type="Proteomes" id="UP000799421"/>
    </source>
</evidence>
<dbReference type="AlphaFoldDB" id="A0A6A7C3S5"/>
<proteinExistence type="predicted"/>
<keyword evidence="2" id="KW-1185">Reference proteome</keyword>
<name>A0A6A7C3S5_9PEZI</name>
<protein>
    <submittedName>
        <fullName evidence="1">Uncharacterized protein</fullName>
    </submittedName>
</protein>
<accession>A0A6A7C3S5</accession>
<evidence type="ECO:0000313" key="1">
    <source>
        <dbReference type="EMBL" id="KAF2861615.1"/>
    </source>
</evidence>